<dbReference type="GO" id="GO:0000460">
    <property type="term" value="P:maturation of 5.8S rRNA"/>
    <property type="evidence" value="ECO:0007669"/>
    <property type="project" value="TreeGrafter"/>
</dbReference>
<feature type="compositionally biased region" description="Polar residues" evidence="1">
    <location>
        <begin position="141"/>
        <end position="160"/>
    </location>
</feature>
<organism evidence="2 3">
    <name type="scientific">Citrus x changshan-huyou</name>
    <dbReference type="NCBI Taxonomy" id="2935761"/>
    <lineage>
        <taxon>Eukaryota</taxon>
        <taxon>Viridiplantae</taxon>
        <taxon>Streptophyta</taxon>
        <taxon>Embryophyta</taxon>
        <taxon>Tracheophyta</taxon>
        <taxon>Spermatophyta</taxon>
        <taxon>Magnoliopsida</taxon>
        <taxon>eudicotyledons</taxon>
        <taxon>Gunneridae</taxon>
        <taxon>Pentapetalae</taxon>
        <taxon>rosids</taxon>
        <taxon>malvids</taxon>
        <taxon>Sapindales</taxon>
        <taxon>Rutaceae</taxon>
        <taxon>Aurantioideae</taxon>
        <taxon>Citrus</taxon>
    </lineage>
</organism>
<keyword evidence="3" id="KW-1185">Reference proteome</keyword>
<feature type="region of interest" description="Disordered" evidence="1">
    <location>
        <begin position="17"/>
        <end position="39"/>
    </location>
</feature>
<evidence type="ECO:0000313" key="2">
    <source>
        <dbReference type="EMBL" id="KAK9176076.1"/>
    </source>
</evidence>
<dbReference type="PANTHER" id="PTHR13582:SF0">
    <property type="entry name" value="M-PHASE PHOSPHOPROTEIN 6"/>
    <property type="match status" value="1"/>
</dbReference>
<dbReference type="Proteomes" id="UP001428341">
    <property type="component" value="Unassembled WGS sequence"/>
</dbReference>
<dbReference type="PANTHER" id="PTHR13582">
    <property type="entry name" value="M-PHASE PHOSPHOPROTEIN 6"/>
    <property type="match status" value="1"/>
</dbReference>
<protein>
    <recommendedName>
        <fullName evidence="4">M-phase phosphoprotein 6</fullName>
    </recommendedName>
</protein>
<proteinExistence type="predicted"/>
<feature type="region of interest" description="Disordered" evidence="1">
    <location>
        <begin position="102"/>
        <end position="189"/>
    </location>
</feature>
<comment type="caution">
    <text evidence="2">The sequence shown here is derived from an EMBL/GenBank/DDBJ whole genome shotgun (WGS) entry which is preliminary data.</text>
</comment>
<reference evidence="2 3" key="1">
    <citation type="submission" date="2024-05" db="EMBL/GenBank/DDBJ databases">
        <title>Haplotype-resolved chromosome-level genome assembly of Huyou (Citrus changshanensis).</title>
        <authorList>
            <person name="Miao C."/>
            <person name="Chen W."/>
            <person name="Wu Y."/>
            <person name="Wang L."/>
            <person name="Zhao S."/>
            <person name="Grierson D."/>
            <person name="Xu C."/>
            <person name="Chen K."/>
        </authorList>
    </citation>
    <scope>NUCLEOTIDE SEQUENCE [LARGE SCALE GENOMIC DNA]</scope>
    <source>
        <strain evidence="2">01-14</strain>
        <tissue evidence="2">Leaf</tissue>
    </source>
</reference>
<evidence type="ECO:0000313" key="3">
    <source>
        <dbReference type="Proteomes" id="UP001428341"/>
    </source>
</evidence>
<feature type="compositionally biased region" description="Basic and acidic residues" evidence="1">
    <location>
        <begin position="20"/>
        <end position="36"/>
    </location>
</feature>
<accession>A0AAP0QDK4</accession>
<name>A0AAP0QDK4_9ROSI</name>
<evidence type="ECO:0008006" key="4">
    <source>
        <dbReference type="Google" id="ProtNLM"/>
    </source>
</evidence>
<dbReference type="AlphaFoldDB" id="A0AAP0QDK4"/>
<dbReference type="EMBL" id="JBCGBO010000025">
    <property type="protein sequence ID" value="KAK9176076.1"/>
    <property type="molecule type" value="Genomic_DNA"/>
</dbReference>
<gene>
    <name evidence="2" type="ORF">WN944_028089</name>
</gene>
<sequence length="189" mass="21133">MAKRELSSTLKNLKFMQRAAHREEKAKKEEEVKSERNFTSPDTIKRKCVVVMEGDPHPGAIIGRMSFQSFNPSIDKLNEAAANAHQPEASSTCFSSQIGRNALRENGSSEDGAECSKADKCDANGDLKRKQSEVDSEKQYPNKSPKNVQAGKQASPSYHKSSQKQAKHEKLDWSVLRPPKFPKKESEQN</sequence>
<evidence type="ECO:0000256" key="1">
    <source>
        <dbReference type="SAM" id="MobiDB-lite"/>
    </source>
</evidence>
<feature type="compositionally biased region" description="Basic and acidic residues" evidence="1">
    <location>
        <begin position="114"/>
        <end position="140"/>
    </location>
</feature>
<dbReference type="InterPro" id="IPR019324">
    <property type="entry name" value="MPP6"/>
</dbReference>
<dbReference type="Pfam" id="PF10175">
    <property type="entry name" value="MPP6"/>
    <property type="match status" value="1"/>
</dbReference>